<name>A0A7I8LA65_SPIIN</name>
<proteinExistence type="predicted"/>
<dbReference type="AlphaFoldDB" id="A0A7I8LA65"/>
<evidence type="ECO:0000313" key="2">
    <source>
        <dbReference type="Proteomes" id="UP000663760"/>
    </source>
</evidence>
<sequence>MVVRNQKPSLWTPIVEILFNILLQANMLL</sequence>
<evidence type="ECO:0000313" key="1">
    <source>
        <dbReference type="EMBL" id="CAA7406750.1"/>
    </source>
</evidence>
<protein>
    <submittedName>
        <fullName evidence="1">Uncharacterized protein</fullName>
    </submittedName>
</protein>
<keyword evidence="2" id="KW-1185">Reference proteome</keyword>
<gene>
    <name evidence="1" type="ORF">SI8410_13017428</name>
</gene>
<accession>A0A7I8LA65</accession>
<reference evidence="1" key="1">
    <citation type="submission" date="2020-02" db="EMBL/GenBank/DDBJ databases">
        <authorList>
            <person name="Scholz U."/>
            <person name="Mascher M."/>
            <person name="Fiebig A."/>
        </authorList>
    </citation>
    <scope>NUCLEOTIDE SEQUENCE</scope>
</reference>
<dbReference type="EMBL" id="LR746276">
    <property type="protein sequence ID" value="CAA7406750.1"/>
    <property type="molecule type" value="Genomic_DNA"/>
</dbReference>
<dbReference type="Proteomes" id="UP000663760">
    <property type="component" value="Chromosome 13"/>
</dbReference>
<organism evidence="1 2">
    <name type="scientific">Spirodela intermedia</name>
    <name type="common">Intermediate duckweed</name>
    <dbReference type="NCBI Taxonomy" id="51605"/>
    <lineage>
        <taxon>Eukaryota</taxon>
        <taxon>Viridiplantae</taxon>
        <taxon>Streptophyta</taxon>
        <taxon>Embryophyta</taxon>
        <taxon>Tracheophyta</taxon>
        <taxon>Spermatophyta</taxon>
        <taxon>Magnoliopsida</taxon>
        <taxon>Liliopsida</taxon>
        <taxon>Araceae</taxon>
        <taxon>Lemnoideae</taxon>
        <taxon>Spirodela</taxon>
    </lineage>
</organism>